<dbReference type="Proteomes" id="UP000229433">
    <property type="component" value="Unassembled WGS sequence"/>
</dbReference>
<comment type="caution">
    <text evidence="1">The sequence shown here is derived from an EMBL/GenBank/DDBJ whole genome shotgun (WGS) entry which is preliminary data.</text>
</comment>
<dbReference type="RefSeq" id="WP_099644729.1">
    <property type="nucleotide sequence ID" value="NZ_KZ319287.1"/>
</dbReference>
<dbReference type="EMBL" id="NQXA01000001">
    <property type="protein sequence ID" value="PHQ31189.1"/>
    <property type="molecule type" value="Genomic_DNA"/>
</dbReference>
<reference evidence="1 2" key="1">
    <citation type="submission" date="2017-08" db="EMBL/GenBank/DDBJ databases">
        <title>The whole genome shortgun sequences of strain Leeuwenhoekiella nanhaiensis G18 from the South China Sea.</title>
        <authorList>
            <person name="Liu Q."/>
        </authorList>
    </citation>
    <scope>NUCLEOTIDE SEQUENCE [LARGE SCALE GENOMIC DNA]</scope>
    <source>
        <strain evidence="1 2">G18</strain>
    </source>
</reference>
<name>A0A2G1VXN2_9FLAO</name>
<evidence type="ECO:0000313" key="2">
    <source>
        <dbReference type="Proteomes" id="UP000229433"/>
    </source>
</evidence>
<keyword evidence="2" id="KW-1185">Reference proteome</keyword>
<evidence type="ECO:0000313" key="1">
    <source>
        <dbReference type="EMBL" id="PHQ31189.1"/>
    </source>
</evidence>
<organism evidence="1 2">
    <name type="scientific">Leeuwenhoekiella nanhaiensis</name>
    <dbReference type="NCBI Taxonomy" id="1655491"/>
    <lineage>
        <taxon>Bacteria</taxon>
        <taxon>Pseudomonadati</taxon>
        <taxon>Bacteroidota</taxon>
        <taxon>Flavobacteriia</taxon>
        <taxon>Flavobacteriales</taxon>
        <taxon>Flavobacteriaceae</taxon>
        <taxon>Leeuwenhoekiella</taxon>
    </lineage>
</organism>
<sequence>MSKERIEIKLEYVGDDQVDLQNMSLQALESFLLVTTSLKNIAENITKDVTFTIKKGSAYSSVNGSTSAIENIYKSIDQAISGESNDEVITSNLRNIQREIQNQVFKYQFKYADFKLDERIKKAKKITKKRSNSQYEKELAIVSGFFNSIGGNDPNYHFDFGFNNRLKVECNILDVDELKDYLYKNISCLVLKKFSEEDNEKTSYTHLTVFEDGQEARFRPFIKKLNKETDIFRRLDLIYEFIDASTSRIKDLKVLLKSYDSIFNDINEFKTLLILTKSLKNNEEIKDYRSNLLTHFEHTLDKI</sequence>
<proteinExistence type="predicted"/>
<dbReference type="OrthoDB" id="1411398at2"/>
<dbReference type="AlphaFoldDB" id="A0A2G1VXN2"/>
<protein>
    <submittedName>
        <fullName evidence="1">Uncharacterized protein</fullName>
    </submittedName>
</protein>
<gene>
    <name evidence="1" type="ORF">CJ305_02935</name>
</gene>
<accession>A0A2G1VXN2</accession>